<feature type="non-terminal residue" evidence="2">
    <location>
        <position position="1"/>
    </location>
</feature>
<feature type="compositionally biased region" description="Basic residues" evidence="1">
    <location>
        <begin position="242"/>
        <end position="261"/>
    </location>
</feature>
<feature type="compositionally biased region" description="Basic residues" evidence="1">
    <location>
        <begin position="156"/>
        <end position="173"/>
    </location>
</feature>
<feature type="compositionally biased region" description="Basic and acidic residues" evidence="1">
    <location>
        <begin position="50"/>
        <end position="65"/>
    </location>
</feature>
<accession>A0A6J4LV79</accession>
<feature type="compositionally biased region" description="Low complexity" evidence="1">
    <location>
        <begin position="232"/>
        <end position="241"/>
    </location>
</feature>
<organism evidence="2">
    <name type="scientific">uncultured Friedmanniella sp</name>
    <dbReference type="NCBI Taxonomy" id="335381"/>
    <lineage>
        <taxon>Bacteria</taxon>
        <taxon>Bacillati</taxon>
        <taxon>Actinomycetota</taxon>
        <taxon>Actinomycetes</taxon>
        <taxon>Propionibacteriales</taxon>
        <taxon>Nocardioidaceae</taxon>
        <taxon>Friedmanniella</taxon>
        <taxon>environmental samples</taxon>
    </lineage>
</organism>
<keyword evidence="2" id="KW-0808">Transferase</keyword>
<feature type="compositionally biased region" description="Low complexity" evidence="1">
    <location>
        <begin position="1"/>
        <end position="16"/>
    </location>
</feature>
<feature type="region of interest" description="Disordered" evidence="1">
    <location>
        <begin position="1"/>
        <end position="322"/>
    </location>
</feature>
<gene>
    <name evidence="2" type="ORF">AVDCRST_MAG48-3752</name>
</gene>
<feature type="compositionally biased region" description="Basic residues" evidence="1">
    <location>
        <begin position="103"/>
        <end position="113"/>
    </location>
</feature>
<proteinExistence type="predicted"/>
<feature type="compositionally biased region" description="Basic residues" evidence="1">
    <location>
        <begin position="17"/>
        <end position="37"/>
    </location>
</feature>
<feature type="compositionally biased region" description="Basic and acidic residues" evidence="1">
    <location>
        <begin position="92"/>
        <end position="102"/>
    </location>
</feature>
<dbReference type="EMBL" id="CADCTS010000524">
    <property type="protein sequence ID" value="CAA9342892.1"/>
    <property type="molecule type" value="Genomic_DNA"/>
</dbReference>
<dbReference type="AlphaFoldDB" id="A0A6J4LV79"/>
<evidence type="ECO:0000313" key="2">
    <source>
        <dbReference type="EMBL" id="CAA9342892.1"/>
    </source>
</evidence>
<name>A0A6J4LV79_9ACTN</name>
<keyword evidence="2" id="KW-0489">Methyltransferase</keyword>
<evidence type="ECO:0000256" key="1">
    <source>
        <dbReference type="SAM" id="MobiDB-lite"/>
    </source>
</evidence>
<feature type="compositionally biased region" description="Basic residues" evidence="1">
    <location>
        <begin position="66"/>
        <end position="78"/>
    </location>
</feature>
<dbReference type="GO" id="GO:0008168">
    <property type="term" value="F:methyltransferase activity"/>
    <property type="evidence" value="ECO:0007669"/>
    <property type="project" value="UniProtKB-KW"/>
</dbReference>
<feature type="non-terminal residue" evidence="2">
    <location>
        <position position="322"/>
    </location>
</feature>
<dbReference type="GO" id="GO:0032259">
    <property type="term" value="P:methylation"/>
    <property type="evidence" value="ECO:0007669"/>
    <property type="project" value="UniProtKB-KW"/>
</dbReference>
<reference evidence="2" key="1">
    <citation type="submission" date="2020-02" db="EMBL/GenBank/DDBJ databases">
        <authorList>
            <person name="Meier V. D."/>
        </authorList>
    </citation>
    <scope>NUCLEOTIDE SEQUENCE</scope>
    <source>
        <strain evidence="2">AVDCRST_MAG48</strain>
    </source>
</reference>
<feature type="compositionally biased region" description="Basic and acidic residues" evidence="1">
    <location>
        <begin position="201"/>
        <end position="231"/>
    </location>
</feature>
<feature type="compositionally biased region" description="Basic and acidic residues" evidence="1">
    <location>
        <begin position="313"/>
        <end position="322"/>
    </location>
</feature>
<protein>
    <submittedName>
        <fullName evidence="2">23S rRNA (Guanosine(2251)-2'-O)-methyltransferase</fullName>
        <ecNumber evidence="2">2.1.1.185</ecNumber>
    </submittedName>
</protein>
<dbReference type="EC" id="2.1.1.185" evidence="2"/>
<sequence length="322" mass="35484">AREQPAQGRHPPQGQGQHRRVRGPRPPRPRGPRRHPQGRGPPVPQVLRLAEGRRSRCRPGPERPRRAVAAHRASRHRSGVGGRPQPGPRGDAGGHPHQDCLHLRGRRARRPAARHPQAGRGLPHADARGDPRPARQDDRRGDPPGRRPAAAGVHLRPPRRPAGRGAGGRRRAAGGRARLDHRPPQPRGRRPLVRRVRRPRRPDPRAPLGRHDGGGVEDLRGRGGPDPDRPGHQPQPRAARLQGRRLLPRRPGRRGRDRHRRPAGDDRAAAAGRGQRGRRPLPAGPRGLRHPRVHPDHGVGGVAERGRGHGHRALRDRPQPAL</sequence>
<feature type="compositionally biased region" description="Basic and acidic residues" evidence="1">
    <location>
        <begin position="123"/>
        <end position="145"/>
    </location>
</feature>
<feature type="compositionally biased region" description="Basic residues" evidence="1">
    <location>
        <begin position="187"/>
        <end position="200"/>
    </location>
</feature>